<feature type="domain" description="K Homology" evidence="10">
    <location>
        <begin position="230"/>
        <end position="303"/>
    </location>
</feature>
<feature type="region of interest" description="Disordered" evidence="8">
    <location>
        <begin position="369"/>
        <end position="401"/>
    </location>
</feature>
<dbReference type="GO" id="GO:0003700">
    <property type="term" value="F:DNA-binding transcription factor activity"/>
    <property type="evidence" value="ECO:0007669"/>
    <property type="project" value="InterPro"/>
</dbReference>
<dbReference type="PANTHER" id="PTHR22648">
    <property type="entry name" value="TRANSCRIPTION TERMINATION FACTOR NUSA"/>
    <property type="match status" value="1"/>
</dbReference>
<comment type="subunit">
    <text evidence="7">Monomer. Binds directly to the core enzyme of the DNA-dependent RNA polymerase and to nascent RNA.</text>
</comment>
<dbReference type="HAMAP" id="MF_00945_B">
    <property type="entry name" value="NusA_B"/>
    <property type="match status" value="1"/>
</dbReference>
<reference evidence="12" key="1">
    <citation type="submission" date="2015-10" db="EMBL/GenBank/DDBJ databases">
        <title>Analysis of five complete genome sequences for members of the class Peribacteria in the recently recognized Peregrinibacteria bacterial phylum.</title>
        <authorList>
            <person name="Anantharaman K."/>
            <person name="Brown C.T."/>
            <person name="Burstein D."/>
            <person name="Castelle C.J."/>
            <person name="Probst A.J."/>
            <person name="Thomas B.C."/>
            <person name="Williams K.H."/>
            <person name="Banfield J.F."/>
        </authorList>
    </citation>
    <scope>NUCLEOTIDE SEQUENCE [LARGE SCALE GENOMIC DNA]</scope>
</reference>
<accession>A0A0S1ST47</accession>
<keyword evidence="11" id="KW-0251">Elongation factor</keyword>
<dbReference type="GO" id="GO:0005829">
    <property type="term" value="C:cytosol"/>
    <property type="evidence" value="ECO:0007669"/>
    <property type="project" value="TreeGrafter"/>
</dbReference>
<dbReference type="Pfam" id="PF08529">
    <property type="entry name" value="NusA_N"/>
    <property type="match status" value="1"/>
</dbReference>
<evidence type="ECO:0000256" key="7">
    <source>
        <dbReference type="HAMAP-Rule" id="MF_00945"/>
    </source>
</evidence>
<evidence type="ECO:0000313" key="12">
    <source>
        <dbReference type="Proteomes" id="UP000069135"/>
    </source>
</evidence>
<name>A0A0S1ST47_9BACT</name>
<keyword evidence="3 7" id="KW-0889">Transcription antitermination</keyword>
<keyword evidence="5 7" id="KW-0805">Transcription regulation</keyword>
<dbReference type="PROSITE" id="PS50084">
    <property type="entry name" value="KH_TYPE_1"/>
    <property type="match status" value="1"/>
</dbReference>
<keyword evidence="4 7" id="KW-0694">RNA-binding</keyword>
<keyword evidence="1 7" id="KW-0806">Transcription termination</keyword>
<dbReference type="NCBIfam" id="TIGR01953">
    <property type="entry name" value="NusA"/>
    <property type="match status" value="1"/>
</dbReference>
<feature type="domain" description="S1 motif" evidence="9">
    <location>
        <begin position="134"/>
        <end position="198"/>
    </location>
</feature>
<sequence>MRASFIAAINQICAEKSVSPEQVLEAVKQAIATAYRKDYGNKEQEIRVDLEEGKDQPTILLVKEVVEGVENENFEVSVKDARKVKPDADVGDEITIDVTPVGYGRIAAQAAKQVILQKLQEAEKQSLYEMFKDRENELLTATVTKVEPNWVTLEIEGMAVSLPWREQIPGEHYYTGKRIRVYLDKVELTGKGPQLRISRTHAGLVRKLLELEIPEVRNGDVTIRAIARDAGFRSKVAVSSSDPRIDPIGACVGQKGVRIQAVMEEINGERVDMIEWSDDPIRLISTALQPASISAVIIVNDQERVDDAGRRIKKRAAVFVEEAQRPMAIGKKGQNIRLATELTGYELDMYNYEELPAFKAKLAELKGEGALAGSAPAEAPQEEAAPAEASDKEPTEEVAQG</sequence>
<dbReference type="KEGG" id="prf:PeribacterA2_1050"/>
<dbReference type="CDD" id="cd02134">
    <property type="entry name" value="KH-II_NusA_rpt1"/>
    <property type="match status" value="1"/>
</dbReference>
<dbReference type="CDD" id="cd22529">
    <property type="entry name" value="KH-II_NusA_rpt2"/>
    <property type="match status" value="1"/>
</dbReference>
<evidence type="ECO:0000256" key="3">
    <source>
        <dbReference type="ARBA" id="ARBA00022814"/>
    </source>
</evidence>
<dbReference type="InterPro" id="IPR013735">
    <property type="entry name" value="TF_NusA_N"/>
</dbReference>
<evidence type="ECO:0000256" key="5">
    <source>
        <dbReference type="ARBA" id="ARBA00023015"/>
    </source>
</evidence>
<dbReference type="Pfam" id="PF13184">
    <property type="entry name" value="KH_NusA_1st"/>
    <property type="match status" value="1"/>
</dbReference>
<dbReference type="InterPro" id="IPR003029">
    <property type="entry name" value="S1_domain"/>
</dbReference>
<keyword evidence="6 7" id="KW-0804">Transcription</keyword>
<accession>A0A0S1SRQ0</accession>
<evidence type="ECO:0000313" key="11">
    <source>
        <dbReference type="EMBL" id="ALM13713.1"/>
    </source>
</evidence>
<dbReference type="InterPro" id="IPR025249">
    <property type="entry name" value="TF_NusA_KH_1st"/>
</dbReference>
<dbReference type="GO" id="GO:0003746">
    <property type="term" value="F:translation elongation factor activity"/>
    <property type="evidence" value="ECO:0007669"/>
    <property type="project" value="UniProtKB-KW"/>
</dbReference>
<organism evidence="11 12">
    <name type="scientific">Candidatus Peribacter riflensis</name>
    <dbReference type="NCBI Taxonomy" id="1735162"/>
    <lineage>
        <taxon>Bacteria</taxon>
        <taxon>Candidatus Peregrinibacteriota</taxon>
        <taxon>Candidatus Peribacteria</taxon>
        <taxon>Candidatus Peribacterales</taxon>
        <taxon>Candidatus Peribacteraceae</taxon>
        <taxon>Candidatus Peribacter</taxon>
    </lineage>
</organism>
<dbReference type="Proteomes" id="UP000069135">
    <property type="component" value="Chromosome"/>
</dbReference>
<comment type="function">
    <text evidence="7">Participates in both transcription termination and antitermination.</text>
</comment>
<dbReference type="SMART" id="SM00316">
    <property type="entry name" value="S1"/>
    <property type="match status" value="1"/>
</dbReference>
<evidence type="ECO:0000256" key="6">
    <source>
        <dbReference type="ARBA" id="ARBA00023163"/>
    </source>
</evidence>
<dbReference type="InterPro" id="IPR036555">
    <property type="entry name" value="NusA_N_sf"/>
</dbReference>
<dbReference type="Gene3D" id="3.30.1480.10">
    <property type="entry name" value="NusA, N-terminal domain"/>
    <property type="match status" value="1"/>
</dbReference>
<dbReference type="STRING" id="1735162.PeribacterB2_1052"/>
<reference evidence="11 12" key="2">
    <citation type="journal article" date="2016" name="PeerJ">
        <title>Analysis of five complete genome sequences for members of the class Peribacteria in the recently recognized Peregrinibacteria bacterial phylum.</title>
        <authorList>
            <person name="Anantharaman K."/>
            <person name="Brown C.T."/>
            <person name="Burstein D."/>
            <person name="Castelle C.J."/>
            <person name="Probst A.J."/>
            <person name="Thomas B.C."/>
            <person name="Williams K.H."/>
            <person name="Banfield J.F."/>
        </authorList>
    </citation>
    <scope>NUCLEOTIDE SEQUENCE [LARGE SCALE GENOMIC DNA]</scope>
    <source>
        <strain evidence="11">RIFOXYD1_FULL_PER-ii_59_16</strain>
    </source>
</reference>
<gene>
    <name evidence="7" type="primary">nusA</name>
    <name evidence="11" type="ORF">PeribacterD1_1050</name>
</gene>
<dbReference type="PANTHER" id="PTHR22648:SF0">
    <property type="entry name" value="TRANSCRIPTION TERMINATION_ANTITERMINATION PROTEIN NUSA"/>
    <property type="match status" value="1"/>
</dbReference>
<evidence type="ECO:0000256" key="4">
    <source>
        <dbReference type="ARBA" id="ARBA00022884"/>
    </source>
</evidence>
<comment type="similarity">
    <text evidence="7">Belongs to the NusA family.</text>
</comment>
<dbReference type="InterPro" id="IPR010213">
    <property type="entry name" value="TF_NusA"/>
</dbReference>
<dbReference type="InterPro" id="IPR004087">
    <property type="entry name" value="KH_dom"/>
</dbReference>
<dbReference type="GO" id="GO:0006353">
    <property type="term" value="P:DNA-templated transcription termination"/>
    <property type="evidence" value="ECO:0007669"/>
    <property type="project" value="UniProtKB-UniRule"/>
</dbReference>
<dbReference type="EMBL" id="CP013065">
    <property type="protein sequence ID" value="ALM13713.1"/>
    <property type="molecule type" value="Genomic_DNA"/>
</dbReference>
<dbReference type="SUPFAM" id="SSF69705">
    <property type="entry name" value="Transcription factor NusA, N-terminal domain"/>
    <property type="match status" value="1"/>
</dbReference>
<dbReference type="FunFam" id="3.30.300.20:FF:000002">
    <property type="entry name" value="Transcription termination/antitermination protein NusA"/>
    <property type="match status" value="1"/>
</dbReference>
<evidence type="ECO:0000256" key="8">
    <source>
        <dbReference type="SAM" id="MobiDB-lite"/>
    </source>
</evidence>
<dbReference type="InterPro" id="IPR015946">
    <property type="entry name" value="KH_dom-like_a/b"/>
</dbReference>
<feature type="domain" description="K Homology" evidence="10">
    <location>
        <begin position="312"/>
        <end position="392"/>
    </location>
</feature>
<dbReference type="GO" id="GO:0003723">
    <property type="term" value="F:RNA binding"/>
    <property type="evidence" value="ECO:0007669"/>
    <property type="project" value="UniProtKB-UniRule"/>
</dbReference>
<dbReference type="SMART" id="SM00322">
    <property type="entry name" value="KH"/>
    <property type="match status" value="2"/>
</dbReference>
<dbReference type="Gene3D" id="3.30.300.20">
    <property type="match status" value="2"/>
</dbReference>
<dbReference type="InterPro" id="IPR012340">
    <property type="entry name" value="NA-bd_OB-fold"/>
</dbReference>
<dbReference type="CDD" id="cd04455">
    <property type="entry name" value="S1_NusA"/>
    <property type="match status" value="1"/>
</dbReference>
<keyword evidence="2 7" id="KW-0963">Cytoplasm</keyword>
<evidence type="ECO:0000256" key="2">
    <source>
        <dbReference type="ARBA" id="ARBA00022490"/>
    </source>
</evidence>
<dbReference type="Pfam" id="PF00575">
    <property type="entry name" value="S1"/>
    <property type="match status" value="1"/>
</dbReference>
<accession>A0A0S1SJ87</accession>
<dbReference type="Pfam" id="PF26594">
    <property type="entry name" value="KH_NusA_2nd"/>
    <property type="match status" value="1"/>
</dbReference>
<comment type="subcellular location">
    <subcellularLocation>
        <location evidence="7">Cytoplasm</location>
    </subcellularLocation>
</comment>
<dbReference type="SUPFAM" id="SSF50249">
    <property type="entry name" value="Nucleic acid-binding proteins"/>
    <property type="match status" value="1"/>
</dbReference>
<keyword evidence="11" id="KW-0648">Protein biosynthesis</keyword>
<dbReference type="GO" id="GO:0031564">
    <property type="term" value="P:transcription antitermination"/>
    <property type="evidence" value="ECO:0007669"/>
    <property type="project" value="UniProtKB-UniRule"/>
</dbReference>
<evidence type="ECO:0000256" key="1">
    <source>
        <dbReference type="ARBA" id="ARBA00022472"/>
    </source>
</evidence>
<accession>A0A0S1SLZ1</accession>
<feature type="compositionally biased region" description="Low complexity" evidence="8">
    <location>
        <begin position="375"/>
        <end position="388"/>
    </location>
</feature>
<dbReference type="Gene3D" id="2.40.50.140">
    <property type="entry name" value="Nucleic acid-binding proteins"/>
    <property type="match status" value="1"/>
</dbReference>
<dbReference type="AlphaFoldDB" id="A0A0S1ST47"/>
<dbReference type="InterPro" id="IPR030842">
    <property type="entry name" value="TF_NusA_bacterial"/>
</dbReference>
<dbReference type="InterPro" id="IPR058582">
    <property type="entry name" value="KH_NusA_2nd"/>
</dbReference>
<dbReference type="InterPro" id="IPR009019">
    <property type="entry name" value="KH_sf_prok-type"/>
</dbReference>
<evidence type="ECO:0000259" key="10">
    <source>
        <dbReference type="SMART" id="SM00322"/>
    </source>
</evidence>
<proteinExistence type="inferred from homology"/>
<dbReference type="SUPFAM" id="SSF54814">
    <property type="entry name" value="Prokaryotic type KH domain (KH-domain type II)"/>
    <property type="match status" value="2"/>
</dbReference>
<accession>A0A0S1SYC8</accession>
<dbReference type="PATRIC" id="fig|1735161.3.peg.1028"/>
<evidence type="ECO:0000259" key="9">
    <source>
        <dbReference type="SMART" id="SM00316"/>
    </source>
</evidence>
<protein>
    <recommendedName>
        <fullName evidence="7">Transcription termination/antitermination protein NusA</fullName>
    </recommendedName>
</protein>